<feature type="signal peptide" evidence="1">
    <location>
        <begin position="1"/>
        <end position="24"/>
    </location>
</feature>
<accession>A0ABZ1E309</accession>
<protein>
    <recommendedName>
        <fullName evidence="4">Peptidase propeptide and YPEB domain-containing protein</fullName>
    </recommendedName>
</protein>
<keyword evidence="1" id="KW-0732">Signal</keyword>
<keyword evidence="2" id="KW-0614">Plasmid</keyword>
<dbReference type="RefSeq" id="WP_330646856.1">
    <property type="nucleotide sequence ID" value="NZ_CP135444.1"/>
</dbReference>
<gene>
    <name evidence="2" type="ORF">RPE78_14835</name>
</gene>
<sequence length="118" mass="12208">MKRILTMTLVPLTFVGGFAGAVWAAGPQAADAPDTAEIQALDRSAMSITQAIGTVSSQTSGNVMSAAWEQDDATGGWGYEVEIAGTSGQVENWFVNAADGQVKKMAAEADDHESADGE</sequence>
<name>A0ABZ1E309_9RHOB</name>
<reference evidence="2 3" key="1">
    <citation type="submission" date="2023-09" db="EMBL/GenBank/DDBJ databases">
        <title>Thioclava shenzhenensis sp. nov., a multidrug resistant bacteria-antagonizing species isolated from coastal seawater.</title>
        <authorList>
            <person name="Long M."/>
        </authorList>
    </citation>
    <scope>NUCLEOTIDE SEQUENCE [LARGE SCALE GENOMIC DNA]</scope>
    <source>
        <strain evidence="2 3">FTW29</strain>
        <plasmid evidence="2 3">unnamed1</plasmid>
    </source>
</reference>
<evidence type="ECO:0000313" key="3">
    <source>
        <dbReference type="Proteomes" id="UP001623290"/>
    </source>
</evidence>
<organism evidence="2 3">
    <name type="scientific">Thioclava litoralis</name>
    <dbReference type="NCBI Taxonomy" id="3076557"/>
    <lineage>
        <taxon>Bacteria</taxon>
        <taxon>Pseudomonadati</taxon>
        <taxon>Pseudomonadota</taxon>
        <taxon>Alphaproteobacteria</taxon>
        <taxon>Rhodobacterales</taxon>
        <taxon>Paracoccaceae</taxon>
        <taxon>Thioclava</taxon>
    </lineage>
</organism>
<dbReference type="Gene3D" id="3.10.450.40">
    <property type="match status" value="1"/>
</dbReference>
<proteinExistence type="predicted"/>
<evidence type="ECO:0000256" key="1">
    <source>
        <dbReference type="SAM" id="SignalP"/>
    </source>
</evidence>
<evidence type="ECO:0000313" key="2">
    <source>
        <dbReference type="EMBL" id="WRY35113.1"/>
    </source>
</evidence>
<evidence type="ECO:0008006" key="4">
    <source>
        <dbReference type="Google" id="ProtNLM"/>
    </source>
</evidence>
<feature type="chain" id="PRO_5046252390" description="Peptidase propeptide and YPEB domain-containing protein" evidence="1">
    <location>
        <begin position="25"/>
        <end position="118"/>
    </location>
</feature>
<dbReference type="EMBL" id="CP135444">
    <property type="protein sequence ID" value="WRY35113.1"/>
    <property type="molecule type" value="Genomic_DNA"/>
</dbReference>
<geneLocation type="plasmid" evidence="2 3">
    <name>unnamed1</name>
</geneLocation>
<keyword evidence="3" id="KW-1185">Reference proteome</keyword>
<dbReference type="Proteomes" id="UP001623290">
    <property type="component" value="Plasmid unnamed1"/>
</dbReference>